<dbReference type="SMART" id="SM00347">
    <property type="entry name" value="HTH_MARR"/>
    <property type="match status" value="1"/>
</dbReference>
<keyword evidence="3" id="KW-1185">Reference proteome</keyword>
<dbReference type="InterPro" id="IPR036388">
    <property type="entry name" value="WH-like_DNA-bd_sf"/>
</dbReference>
<comment type="caution">
    <text evidence="2">The sequence shown here is derived from an EMBL/GenBank/DDBJ whole genome shotgun (WGS) entry which is preliminary data.</text>
</comment>
<evidence type="ECO:0000313" key="3">
    <source>
        <dbReference type="Proteomes" id="UP001589628"/>
    </source>
</evidence>
<feature type="domain" description="HTH marR-type" evidence="1">
    <location>
        <begin position="25"/>
        <end position="160"/>
    </location>
</feature>
<dbReference type="Proteomes" id="UP001589628">
    <property type="component" value="Unassembled WGS sequence"/>
</dbReference>
<reference evidence="2 3" key="1">
    <citation type="submission" date="2024-09" db="EMBL/GenBank/DDBJ databases">
        <authorList>
            <person name="Sun Q."/>
            <person name="Mori K."/>
        </authorList>
    </citation>
    <scope>NUCLEOTIDE SEQUENCE [LARGE SCALE GENOMIC DNA]</scope>
    <source>
        <strain evidence="2 3">ATCC 51285</strain>
    </source>
</reference>
<evidence type="ECO:0000259" key="1">
    <source>
        <dbReference type="PROSITE" id="PS50995"/>
    </source>
</evidence>
<dbReference type="PANTHER" id="PTHR33164:SF43">
    <property type="entry name" value="HTH-TYPE TRANSCRIPTIONAL REPRESSOR YETL"/>
    <property type="match status" value="1"/>
</dbReference>
<protein>
    <submittedName>
        <fullName evidence="2">MarR family winged helix-turn-helix transcriptional regulator</fullName>
    </submittedName>
</protein>
<gene>
    <name evidence="2" type="ORF">ACFFLH_06935</name>
</gene>
<dbReference type="Pfam" id="PF12802">
    <property type="entry name" value="MarR_2"/>
    <property type="match status" value="1"/>
</dbReference>
<sequence>MQEHISVDELFAQMKAHWPQAYAGSHAALLSLYRVHDALYRHHERILAQVGLQVADFEALTALRSQGAPYRLTPTELRRYLIMTSGGLTKVLKRLQQQAWVERPANPEDGRSQLVELTAAGLAIIEQAMQAVIEQEHSLADCWSSSESAQLQQWLEALHGRLLAAAVVERGD</sequence>
<dbReference type="RefSeq" id="WP_035460482.1">
    <property type="nucleotide sequence ID" value="NZ_JBHLZN010000002.1"/>
</dbReference>
<dbReference type="PANTHER" id="PTHR33164">
    <property type="entry name" value="TRANSCRIPTIONAL REGULATOR, MARR FAMILY"/>
    <property type="match status" value="1"/>
</dbReference>
<dbReference type="PROSITE" id="PS50995">
    <property type="entry name" value="HTH_MARR_2"/>
    <property type="match status" value="1"/>
</dbReference>
<organism evidence="2 3">
    <name type="scientific">Balneatrix alpica</name>
    <dbReference type="NCBI Taxonomy" id="75684"/>
    <lineage>
        <taxon>Bacteria</taxon>
        <taxon>Pseudomonadati</taxon>
        <taxon>Pseudomonadota</taxon>
        <taxon>Gammaproteobacteria</taxon>
        <taxon>Oceanospirillales</taxon>
        <taxon>Balneatrichaceae</taxon>
        <taxon>Balneatrix</taxon>
    </lineage>
</organism>
<dbReference type="Gene3D" id="1.10.10.10">
    <property type="entry name" value="Winged helix-like DNA-binding domain superfamily/Winged helix DNA-binding domain"/>
    <property type="match status" value="1"/>
</dbReference>
<accession>A0ABV5ZBF3</accession>
<evidence type="ECO:0000313" key="2">
    <source>
        <dbReference type="EMBL" id="MFB9886140.1"/>
    </source>
</evidence>
<dbReference type="EMBL" id="JBHLZN010000002">
    <property type="protein sequence ID" value="MFB9886140.1"/>
    <property type="molecule type" value="Genomic_DNA"/>
</dbReference>
<dbReference type="InterPro" id="IPR000835">
    <property type="entry name" value="HTH_MarR-typ"/>
</dbReference>
<dbReference type="InterPro" id="IPR036390">
    <property type="entry name" value="WH_DNA-bd_sf"/>
</dbReference>
<dbReference type="InterPro" id="IPR039422">
    <property type="entry name" value="MarR/SlyA-like"/>
</dbReference>
<dbReference type="SUPFAM" id="SSF46785">
    <property type="entry name" value="Winged helix' DNA-binding domain"/>
    <property type="match status" value="1"/>
</dbReference>
<name>A0ABV5ZBF3_9GAMM</name>
<proteinExistence type="predicted"/>
<dbReference type="PRINTS" id="PR00598">
    <property type="entry name" value="HTHMARR"/>
</dbReference>